<dbReference type="STRING" id="84022.CACET_c31880"/>
<keyword evidence="2" id="KW-1185">Reference proteome</keyword>
<evidence type="ECO:0000313" key="2">
    <source>
        <dbReference type="Proteomes" id="UP000035704"/>
    </source>
</evidence>
<sequence length="388" mass="44520">MGLLTWIKSKLSSGEILDFSIDESDFFNLAAELYVRNLAFYTAVNLIANSISKCEFKTYLRKKEEKGKEYYLWNVEPNRNENSSQFIHKWISKLYENNECLIIENRGQLLVADSFSKKEYALFDNQFTQVTVGDFTFNKTFLMSDVLYFKLNNKDIRKLINAMYESYGKLITYSQKSYQKSRGNKGILDVNAVAQGKTNFKETFEKLMNERFKTFFEADSAVLPLFDGYSYTDIGSKTYSQEGTRDIKAMIDDIYDFTARAFCIPPALLRGDLADTEKAVNNYLTFCIDPLTDMLHEEINRKRSGYEGFRQGTFLKIDTKTIKHIDLLSVATSIDKLISSGAFCINDIRIAVGDEPINEPWAWQHFMTKNYSSVEELLKALEGGGEGG</sequence>
<dbReference type="RefSeq" id="WP_044825863.1">
    <property type="nucleotide sequence ID" value="NZ_CP009687.1"/>
</dbReference>
<dbReference type="KEGG" id="cace:CACET_c31880"/>
<dbReference type="EMBL" id="CP009687">
    <property type="protein sequence ID" value="AKL96632.1"/>
    <property type="molecule type" value="Genomic_DNA"/>
</dbReference>
<dbReference type="Proteomes" id="UP000035704">
    <property type="component" value="Chromosome"/>
</dbReference>
<dbReference type="Pfam" id="PF04860">
    <property type="entry name" value="Phage_portal"/>
    <property type="match status" value="1"/>
</dbReference>
<dbReference type="OrthoDB" id="395750at2"/>
<organism evidence="1 2">
    <name type="scientific">Clostridium aceticum</name>
    <dbReference type="NCBI Taxonomy" id="84022"/>
    <lineage>
        <taxon>Bacteria</taxon>
        <taxon>Bacillati</taxon>
        <taxon>Bacillota</taxon>
        <taxon>Clostridia</taxon>
        <taxon>Eubacteriales</taxon>
        <taxon>Clostridiaceae</taxon>
        <taxon>Clostridium</taxon>
    </lineage>
</organism>
<dbReference type="InterPro" id="IPR006944">
    <property type="entry name" value="Phage/GTA_portal"/>
</dbReference>
<dbReference type="AlphaFoldDB" id="A0A0D8I7Q3"/>
<dbReference type="InterPro" id="IPR006427">
    <property type="entry name" value="Portal_HK97"/>
</dbReference>
<accession>A0A0D8I7Q3</accession>
<dbReference type="PATRIC" id="fig|84022.5.peg.1330"/>
<proteinExistence type="predicted"/>
<gene>
    <name evidence="1" type="ORF">CACET_c31880</name>
</gene>
<protein>
    <submittedName>
        <fullName evidence="1">Phage portal protein, HK97 family</fullName>
    </submittedName>
</protein>
<dbReference type="NCBIfam" id="TIGR01537">
    <property type="entry name" value="portal_HK97"/>
    <property type="match status" value="1"/>
</dbReference>
<name>A0A0D8I7Q3_9CLOT</name>
<evidence type="ECO:0000313" key="1">
    <source>
        <dbReference type="EMBL" id="AKL96632.1"/>
    </source>
</evidence>
<reference evidence="1 2" key="1">
    <citation type="submission" date="2014-10" db="EMBL/GenBank/DDBJ databases">
        <title>Genome sequence of Clostridium aceticum DSM 1496.</title>
        <authorList>
            <person name="Poehlein A."/>
            <person name="Schiel-Bengelsdorf B."/>
            <person name="Gottschalk G."/>
            <person name="Duerre P."/>
            <person name="Daniel R."/>
        </authorList>
    </citation>
    <scope>NUCLEOTIDE SEQUENCE [LARGE SCALE GENOMIC DNA]</scope>
    <source>
        <strain evidence="1 2">DSM 1496</strain>
    </source>
</reference>